<dbReference type="EMBL" id="BIFY01000075">
    <property type="protein sequence ID" value="GCE61528.1"/>
    <property type="molecule type" value="Genomic_DNA"/>
</dbReference>
<dbReference type="SMART" id="SM01321">
    <property type="entry name" value="Y1_Tnp"/>
    <property type="match status" value="1"/>
</dbReference>
<name>A0A402DHA1_MICAE</name>
<comment type="caution">
    <text evidence="2">The sequence shown here is derived from an EMBL/GenBank/DDBJ whole genome shotgun (WGS) entry which is preliminary data.</text>
</comment>
<dbReference type="Gene3D" id="3.30.70.1290">
    <property type="entry name" value="Transposase IS200-like"/>
    <property type="match status" value="1"/>
</dbReference>
<evidence type="ECO:0000313" key="2">
    <source>
        <dbReference type="EMBL" id="GCE61528.1"/>
    </source>
</evidence>
<dbReference type="InterPro" id="IPR036515">
    <property type="entry name" value="Transposase_17_sf"/>
</dbReference>
<feature type="domain" description="Transposase IS200-like" evidence="1">
    <location>
        <begin position="19"/>
        <end position="160"/>
    </location>
</feature>
<reference evidence="3" key="1">
    <citation type="submission" date="2018-12" db="EMBL/GenBank/DDBJ databases">
        <title>Genome sequence of Microcystis aeruginosa NIES-4285.</title>
        <authorList>
            <person name="Tanabe Y."/>
        </authorList>
    </citation>
    <scope>NUCLEOTIDE SEQUENCE [LARGE SCALE GENOMIC DNA]</scope>
    <source>
        <strain evidence="3">NIES-4285</strain>
    </source>
</reference>
<evidence type="ECO:0000313" key="3">
    <source>
        <dbReference type="Proteomes" id="UP000289660"/>
    </source>
</evidence>
<dbReference type="InterPro" id="IPR052715">
    <property type="entry name" value="RAYT_transposase"/>
</dbReference>
<dbReference type="AlphaFoldDB" id="A0A402DHA1"/>
<dbReference type="GO" id="GO:0006313">
    <property type="term" value="P:DNA transposition"/>
    <property type="evidence" value="ECO:0007669"/>
    <property type="project" value="InterPro"/>
</dbReference>
<protein>
    <recommendedName>
        <fullName evidence="1">Transposase IS200-like domain-containing protein</fullName>
    </recommendedName>
</protein>
<gene>
    <name evidence="2" type="ORF">MiAbB_03466</name>
</gene>
<dbReference type="GO" id="GO:0043565">
    <property type="term" value="F:sequence-specific DNA binding"/>
    <property type="evidence" value="ECO:0007669"/>
    <property type="project" value="TreeGrafter"/>
</dbReference>
<dbReference type="GO" id="GO:0004803">
    <property type="term" value="F:transposase activity"/>
    <property type="evidence" value="ECO:0007669"/>
    <property type="project" value="InterPro"/>
</dbReference>
<organism evidence="2 3">
    <name type="scientific">Microcystis aeruginosa NIES-4285</name>
    <dbReference type="NCBI Taxonomy" id="2497681"/>
    <lineage>
        <taxon>Bacteria</taxon>
        <taxon>Bacillati</taxon>
        <taxon>Cyanobacteriota</taxon>
        <taxon>Cyanophyceae</taxon>
        <taxon>Oscillatoriophycideae</taxon>
        <taxon>Chroococcales</taxon>
        <taxon>Microcystaceae</taxon>
        <taxon>Microcystis</taxon>
    </lineage>
</organism>
<dbReference type="RefSeq" id="WP_130757913.1">
    <property type="nucleotide sequence ID" value="NZ_BIFY01000075.1"/>
</dbReference>
<proteinExistence type="predicted"/>
<dbReference type="InterPro" id="IPR002686">
    <property type="entry name" value="Transposase_17"/>
</dbReference>
<sequence>MNEPQKHRQSIRLKGYDYRLNGAYYITICSSQKQYLFGEIVEGNMEQNLLGDTVEAVWYRLPLNFKFIELDAFIVMPNHIHGIIVIQNYDLEKTEYDSQYTHGTMPESLGAIVQNFKSISSRKINRLCGDRLKIWQRNYYEHIIRNENSYQKIRQYILDNPRNWEQDENNLNKFKPM</sequence>
<dbReference type="PANTHER" id="PTHR36966:SF1">
    <property type="entry name" value="REP-ASSOCIATED TYROSINE TRANSPOSASE"/>
    <property type="match status" value="1"/>
</dbReference>
<dbReference type="Proteomes" id="UP000289660">
    <property type="component" value="Unassembled WGS sequence"/>
</dbReference>
<accession>A0A402DHA1</accession>
<evidence type="ECO:0000259" key="1">
    <source>
        <dbReference type="SMART" id="SM01321"/>
    </source>
</evidence>
<dbReference type="SUPFAM" id="SSF143422">
    <property type="entry name" value="Transposase IS200-like"/>
    <property type="match status" value="1"/>
</dbReference>
<dbReference type="PANTHER" id="PTHR36966">
    <property type="entry name" value="REP-ASSOCIATED TYROSINE TRANSPOSASE"/>
    <property type="match status" value="1"/>
</dbReference>